<proteinExistence type="predicted"/>
<keyword evidence="2" id="KW-1185">Reference proteome</keyword>
<sequence length="145" mass="16668">MTGTKEKASAKHDMLGGFLLGKRMLRVYSQVIRVFRGKKKETKSPLEGSSFSVYQVSLSNAEDKSLMSAECQRSKRLQFSLQKDTDIISFLIPLCASLWDCTLRSRARRISVCKKLAGRTMRQWSWGSWITFTTFRARSPWLYNA</sequence>
<reference evidence="1" key="1">
    <citation type="journal article" date="2022" name="Int. J. Mol. Sci.">
        <title>Draft Genome of Tanacetum Coccineum: Genomic Comparison of Closely Related Tanacetum-Family Plants.</title>
        <authorList>
            <person name="Yamashiro T."/>
            <person name="Shiraishi A."/>
            <person name="Nakayama K."/>
            <person name="Satake H."/>
        </authorList>
    </citation>
    <scope>NUCLEOTIDE SEQUENCE</scope>
</reference>
<gene>
    <name evidence="1" type="ORF">Tco_1070085</name>
</gene>
<name>A0ABQ5HKC4_9ASTR</name>
<evidence type="ECO:0000313" key="2">
    <source>
        <dbReference type="Proteomes" id="UP001151760"/>
    </source>
</evidence>
<dbReference type="EMBL" id="BQNB010019724">
    <property type="protein sequence ID" value="GJT88368.1"/>
    <property type="molecule type" value="Genomic_DNA"/>
</dbReference>
<reference evidence="1" key="2">
    <citation type="submission" date="2022-01" db="EMBL/GenBank/DDBJ databases">
        <authorList>
            <person name="Yamashiro T."/>
            <person name="Shiraishi A."/>
            <person name="Satake H."/>
            <person name="Nakayama K."/>
        </authorList>
    </citation>
    <scope>NUCLEOTIDE SEQUENCE</scope>
</reference>
<organism evidence="1 2">
    <name type="scientific">Tanacetum coccineum</name>
    <dbReference type="NCBI Taxonomy" id="301880"/>
    <lineage>
        <taxon>Eukaryota</taxon>
        <taxon>Viridiplantae</taxon>
        <taxon>Streptophyta</taxon>
        <taxon>Embryophyta</taxon>
        <taxon>Tracheophyta</taxon>
        <taxon>Spermatophyta</taxon>
        <taxon>Magnoliopsida</taxon>
        <taxon>eudicotyledons</taxon>
        <taxon>Gunneridae</taxon>
        <taxon>Pentapetalae</taxon>
        <taxon>asterids</taxon>
        <taxon>campanulids</taxon>
        <taxon>Asterales</taxon>
        <taxon>Asteraceae</taxon>
        <taxon>Asteroideae</taxon>
        <taxon>Anthemideae</taxon>
        <taxon>Anthemidinae</taxon>
        <taxon>Tanacetum</taxon>
    </lineage>
</organism>
<dbReference type="Proteomes" id="UP001151760">
    <property type="component" value="Unassembled WGS sequence"/>
</dbReference>
<comment type="caution">
    <text evidence="1">The sequence shown here is derived from an EMBL/GenBank/DDBJ whole genome shotgun (WGS) entry which is preliminary data.</text>
</comment>
<accession>A0ABQ5HKC4</accession>
<evidence type="ECO:0000313" key="1">
    <source>
        <dbReference type="EMBL" id="GJT88368.1"/>
    </source>
</evidence>
<protein>
    <submittedName>
        <fullName evidence="1">Uncharacterized protein</fullName>
    </submittedName>
</protein>